<dbReference type="Gene3D" id="2.40.40.20">
    <property type="match status" value="1"/>
</dbReference>
<dbReference type="InterPro" id="IPR009010">
    <property type="entry name" value="Asp_de-COase-like_dom_sf"/>
</dbReference>
<dbReference type="SUPFAM" id="SSF53706">
    <property type="entry name" value="Formate dehydrogenase/DMSO reductase, domains 1-3"/>
    <property type="match status" value="1"/>
</dbReference>
<keyword evidence="4" id="KW-0411">Iron-sulfur</keyword>
<keyword evidence="5" id="KW-0479">Metal-binding</keyword>
<evidence type="ECO:0000313" key="10">
    <source>
        <dbReference type="EMBL" id="CDZ83418.1"/>
    </source>
</evidence>
<dbReference type="PANTHER" id="PTHR43598">
    <property type="entry name" value="TUNGSTEN-CONTAINING FORMYLMETHANOFURAN DEHYDROGENASE 2 SUBUNIT B"/>
    <property type="match status" value="1"/>
</dbReference>
<dbReference type="GO" id="GO:0051539">
    <property type="term" value="F:4 iron, 4 sulfur cluster binding"/>
    <property type="evidence" value="ECO:0007669"/>
    <property type="project" value="UniProtKB-KW"/>
</dbReference>
<dbReference type="GO" id="GO:0047111">
    <property type="term" value="F:formate dehydrogenase (cytochrome-c-553) activity"/>
    <property type="evidence" value="ECO:0007669"/>
    <property type="project" value="InterPro"/>
</dbReference>
<dbReference type="GO" id="GO:0030313">
    <property type="term" value="C:cell envelope"/>
    <property type="evidence" value="ECO:0007669"/>
    <property type="project" value="UniProtKB-SubCell"/>
</dbReference>
<keyword evidence="4" id="KW-0004">4Fe-4S</keyword>
<dbReference type="InterPro" id="IPR006443">
    <property type="entry name" value="Formate-DH-alph_fdnG"/>
</dbReference>
<evidence type="ECO:0000256" key="2">
    <source>
        <dbReference type="ARBA" id="ARBA00004196"/>
    </source>
</evidence>
<dbReference type="InterPro" id="IPR006655">
    <property type="entry name" value="Mopterin_OxRdtase_prok_CS"/>
</dbReference>
<evidence type="ECO:0000256" key="3">
    <source>
        <dbReference type="ARBA" id="ARBA00010312"/>
    </source>
</evidence>
<dbReference type="FunFam" id="3.40.228.10:FF:000011">
    <property type="entry name" value="Formate dehydrogenase-N subunit alpha"/>
    <property type="match status" value="1"/>
</dbReference>
<dbReference type="SUPFAM" id="SSF50692">
    <property type="entry name" value="ADC-like"/>
    <property type="match status" value="1"/>
</dbReference>
<name>A0A078LHU5_CITKO</name>
<evidence type="ECO:0000256" key="1">
    <source>
        <dbReference type="ARBA" id="ARBA00001966"/>
    </source>
</evidence>
<sequence length="803" mass="89602">MTNHWVDIKNANVVMVMGGNAAEAHPVGFRWAIEAKNNNDATLIVVDPRFTRTASVADIYAPIRSGTDITFLSGVLLYLIENNKINAEYVKHYTNASLLVRDDFAFDDGLFSGYDAKKRQYDKSSWNYQFDENGYAKRDETLSHPRCVWNLLKQHVSRYTPDVVENICGTPKADFLKVCEVLASTSAADRTTTFLYALGWTQHTVGAQNIRTMAMIQLLLGNMGMAGGGVNALRGHSNIQGLTDLGLLSTSLSGYLTLPSEKQADLQTYLSANTPKATLADQVNYWGNYPKFFVSLMKSFYGDAAQKENDWGFEWLPKWDQAYDVIKYFNMMDSGKVTGYICQGFNPVASFPDKNKVVQSLSKLKYMVVIDPLVTETSTFWQNHGESNDVDPASIQTEVFRLPSTCFAEEDGSIANSGRWLQWHWKGQDAPGEARNDGQILAGIYHRLREMYRSEGGKGVEPLLKMSWEYKQPDHPESEEIAKENNGYALEDLYDANGVLLAKKGQLLSSFAQLRDDGTTSSSCWIYTGSWTEQGNQMANRDNADPSGLGNTLGWAWAWPLNRRVLYNRASADPQGKPWDPKRMLIQWNGSKWTGNDIPDFNTAAPGSATGPFIMQPEGLGRLFAIDKLAEGPFPEHYEPMETPLGTNPLHPNVISSPVVRLYEEDARRMGKKDQFPYVGTTYRLTEHFHTWTKHALLNAIAQPEQFVEISENLAASKGIANGDAVKVSSKRGFIRAVAVVTRRLQTLNVNGQQVETVGIPLHWGFEGVARKGYIANTLTPNVGDSNSQTPEYKAFLVNIEKA</sequence>
<comment type="subcellular location">
    <subcellularLocation>
        <location evidence="2">Cell envelope</location>
    </subcellularLocation>
</comment>
<dbReference type="GO" id="GO:0009061">
    <property type="term" value="P:anaerobic respiration"/>
    <property type="evidence" value="ECO:0007669"/>
    <property type="project" value="TreeGrafter"/>
</dbReference>
<dbReference type="PATRIC" id="fig|545.12.peg.1537"/>
<evidence type="ECO:0000259" key="9">
    <source>
        <dbReference type="Pfam" id="PF01568"/>
    </source>
</evidence>
<comment type="cofactor">
    <cofactor evidence="1">
        <name>[4Fe-4S] cluster</name>
        <dbReference type="ChEBI" id="CHEBI:49883"/>
    </cofactor>
</comment>
<evidence type="ECO:0000256" key="4">
    <source>
        <dbReference type="ARBA" id="ARBA00022485"/>
    </source>
</evidence>
<dbReference type="InterPro" id="IPR006656">
    <property type="entry name" value="Mopterin_OxRdtase"/>
</dbReference>
<dbReference type="GO" id="GO:0043546">
    <property type="term" value="F:molybdopterin cofactor binding"/>
    <property type="evidence" value="ECO:0007669"/>
    <property type="project" value="InterPro"/>
</dbReference>
<dbReference type="EMBL" id="LK931336">
    <property type="protein sequence ID" value="CDZ83418.1"/>
    <property type="molecule type" value="Genomic_DNA"/>
</dbReference>
<feature type="domain" description="Molybdopterin dinucleotide-binding" evidence="9">
    <location>
        <begin position="681"/>
        <end position="796"/>
    </location>
</feature>
<keyword evidence="4" id="KW-0408">Iron</keyword>
<accession>A0A078LHU5</accession>
<protein>
    <submittedName>
        <fullName evidence="10">Formate dehydrogenase, nitrate-inducible, major subunit</fullName>
    </submittedName>
</protein>
<dbReference type="FunFam" id="3.40.228.10:FF:000006">
    <property type="entry name" value="Formate dehydrogenase, alpha subunit, selenocysteine-containing"/>
    <property type="match status" value="1"/>
</dbReference>
<keyword evidence="7" id="KW-0560">Oxidoreductase</keyword>
<dbReference type="Gene3D" id="3.40.228.10">
    <property type="entry name" value="Dimethylsulfoxide Reductase, domain 2"/>
    <property type="match status" value="2"/>
</dbReference>
<dbReference type="InterPro" id="IPR006657">
    <property type="entry name" value="MoPterin_dinucl-bd_dom"/>
</dbReference>
<dbReference type="Pfam" id="PF00384">
    <property type="entry name" value="Molybdopterin"/>
    <property type="match status" value="1"/>
</dbReference>
<dbReference type="NCBIfam" id="TIGR01553">
    <property type="entry name" value="formate-DH-alph"/>
    <property type="match status" value="1"/>
</dbReference>
<dbReference type="GO" id="GO:0008863">
    <property type="term" value="F:formate dehydrogenase (NAD+) activity"/>
    <property type="evidence" value="ECO:0007669"/>
    <property type="project" value="InterPro"/>
</dbReference>
<proteinExistence type="inferred from homology"/>
<gene>
    <name evidence="10" type="primary">fdnG_3</name>
    <name evidence="10" type="ORF">BN1086_01536</name>
</gene>
<evidence type="ECO:0000259" key="8">
    <source>
        <dbReference type="Pfam" id="PF00384"/>
    </source>
</evidence>
<feature type="domain" description="Molybdopterin oxidoreductase" evidence="8">
    <location>
        <begin position="2"/>
        <end position="377"/>
    </location>
</feature>
<organism evidence="10">
    <name type="scientific">Citrobacter koseri</name>
    <name type="common">Citrobacter diversus</name>
    <dbReference type="NCBI Taxonomy" id="545"/>
    <lineage>
        <taxon>Bacteria</taxon>
        <taxon>Pseudomonadati</taxon>
        <taxon>Pseudomonadota</taxon>
        <taxon>Gammaproteobacteria</taxon>
        <taxon>Enterobacterales</taxon>
        <taxon>Enterobacteriaceae</taxon>
        <taxon>Citrobacter</taxon>
    </lineage>
</organism>
<evidence type="ECO:0000256" key="7">
    <source>
        <dbReference type="ARBA" id="ARBA00023002"/>
    </source>
</evidence>
<evidence type="ECO:0000256" key="6">
    <source>
        <dbReference type="ARBA" id="ARBA00022764"/>
    </source>
</evidence>
<dbReference type="FunFam" id="3.40.50.740:FF:000007">
    <property type="entry name" value="Formate dehydrogenase, alpha subunit, selenocysteine-containing"/>
    <property type="match status" value="1"/>
</dbReference>
<evidence type="ECO:0000256" key="5">
    <source>
        <dbReference type="ARBA" id="ARBA00022723"/>
    </source>
</evidence>
<comment type="similarity">
    <text evidence="3">Belongs to the prokaryotic molybdopterin-containing oxidoreductase family.</text>
</comment>
<keyword evidence="6" id="KW-0574">Periplasm</keyword>
<reference evidence="10" key="1">
    <citation type="submission" date="2014-06" db="EMBL/GenBank/DDBJ databases">
        <authorList>
            <person name="Urmite Genomes Urmite Genomes"/>
        </authorList>
    </citation>
    <scope>NUCLEOTIDE SEQUENCE</scope>
</reference>
<dbReference type="GO" id="GO:0009055">
    <property type="term" value="F:electron transfer activity"/>
    <property type="evidence" value="ECO:0007669"/>
    <property type="project" value="InterPro"/>
</dbReference>
<dbReference type="Pfam" id="PF01568">
    <property type="entry name" value="Molydop_binding"/>
    <property type="match status" value="1"/>
</dbReference>
<dbReference type="Gene3D" id="3.40.50.740">
    <property type="match status" value="1"/>
</dbReference>
<dbReference type="PROSITE" id="PS00932">
    <property type="entry name" value="MOLYBDOPTERIN_PROK_3"/>
    <property type="match status" value="1"/>
</dbReference>
<dbReference type="AlphaFoldDB" id="A0A078LHU5"/>
<dbReference type="CDD" id="cd02792">
    <property type="entry name" value="MopB_CT_Formate-Dh-Na-like"/>
    <property type="match status" value="1"/>
</dbReference>
<dbReference type="FunFam" id="2.40.40.20:FF:000017">
    <property type="entry name" value="Formate dehydrogenase, alpha subunit"/>
    <property type="match status" value="1"/>
</dbReference>
<dbReference type="PANTHER" id="PTHR43598:SF7">
    <property type="entry name" value="FORMATE DEHYDROGENASE, NITRATE-INDUCIBLE, MAJOR SUBUNIT"/>
    <property type="match status" value="1"/>
</dbReference>
<dbReference type="GO" id="GO:0030151">
    <property type="term" value="F:molybdenum ion binding"/>
    <property type="evidence" value="ECO:0007669"/>
    <property type="project" value="TreeGrafter"/>
</dbReference>